<gene>
    <name evidence="2" type="ORF">Pla22_18300</name>
</gene>
<evidence type="ECO:0000256" key="1">
    <source>
        <dbReference type="SAM" id="Phobius"/>
    </source>
</evidence>
<dbReference type="EMBL" id="SJPI01000001">
    <property type="protein sequence ID" value="TWT54195.1"/>
    <property type="molecule type" value="Genomic_DNA"/>
</dbReference>
<dbReference type="AlphaFoldDB" id="A0A5C5WW77"/>
<name>A0A5C5WW77_9BACT</name>
<keyword evidence="1" id="KW-1133">Transmembrane helix</keyword>
<keyword evidence="3" id="KW-1185">Reference proteome</keyword>
<evidence type="ECO:0000313" key="2">
    <source>
        <dbReference type="EMBL" id="TWT54195.1"/>
    </source>
</evidence>
<keyword evidence="1" id="KW-0812">Transmembrane</keyword>
<reference evidence="2 3" key="1">
    <citation type="submission" date="2019-02" db="EMBL/GenBank/DDBJ databases">
        <title>Deep-cultivation of Planctomycetes and their phenomic and genomic characterization uncovers novel biology.</title>
        <authorList>
            <person name="Wiegand S."/>
            <person name="Jogler M."/>
            <person name="Boedeker C."/>
            <person name="Pinto D."/>
            <person name="Vollmers J."/>
            <person name="Rivas-Marin E."/>
            <person name="Kohn T."/>
            <person name="Peeters S.H."/>
            <person name="Heuer A."/>
            <person name="Rast P."/>
            <person name="Oberbeckmann S."/>
            <person name="Bunk B."/>
            <person name="Jeske O."/>
            <person name="Meyerdierks A."/>
            <person name="Storesund J.E."/>
            <person name="Kallscheuer N."/>
            <person name="Luecker S."/>
            <person name="Lage O.M."/>
            <person name="Pohl T."/>
            <person name="Merkel B.J."/>
            <person name="Hornburger P."/>
            <person name="Mueller R.-W."/>
            <person name="Bruemmer F."/>
            <person name="Labrenz M."/>
            <person name="Spormann A.M."/>
            <person name="Op Den Camp H."/>
            <person name="Overmann J."/>
            <person name="Amann R."/>
            <person name="Jetten M.S.M."/>
            <person name="Mascher T."/>
            <person name="Medema M.H."/>
            <person name="Devos D.P."/>
            <person name="Kaster A.-K."/>
            <person name="Ovreas L."/>
            <person name="Rohde M."/>
            <person name="Galperin M.Y."/>
            <person name="Jogler C."/>
        </authorList>
    </citation>
    <scope>NUCLEOTIDE SEQUENCE [LARGE SCALE GENOMIC DNA]</scope>
    <source>
        <strain evidence="2 3">Pla22</strain>
    </source>
</reference>
<dbReference type="SUPFAM" id="SSF48452">
    <property type="entry name" value="TPR-like"/>
    <property type="match status" value="1"/>
</dbReference>
<evidence type="ECO:0000313" key="3">
    <source>
        <dbReference type="Proteomes" id="UP000316598"/>
    </source>
</evidence>
<keyword evidence="1" id="KW-0472">Membrane</keyword>
<accession>A0A5C5WW77</accession>
<sequence length="1063" mass="113911">MRFHRSSIENSSSAVKTWYVFLQSLPRDKAHRVTSVSPPISNLADIQASKLVNNLANKLVNNLANNRCNTMAGTLTHVLASTLFLVVGFFTVLPAANAQTGTPTTNQGAVNLGTGLMGGVEPSGQYPSQQYYLGLQTYRSGDLDQAVDVLESALRSSRRDINGRWIDAIPSLAMLGECYWHLGDLETSKQYVDQVGQIAIRYEGWLSSTDFQSALQQNTLRTKPRWLWADATAVSVLSTASKLSLRSGQQVTENSLRAGGIIEEPSLRSMDIIEIMRTLAVASHRRRVILGPLSKNEPMAEGVLQATKFPANLQIPIARSLIGSMRTAGYFASLNDKRVVEEANRSASLPGGVHPITPIAMHCKAWTLASQDKPEEAFVVSGQMANIAAALEQPEWVGEAMQLAAGCAVDAKSASMVAQLSGMAANAMMRESRLGALHCLIAAADASLTAGDSGSARQFLSQASTLSSRRDVLLPRLDAYGAYVAARLASSSGASVGSGNATDADKAIQSIRDFAFQHRNRKRSLVSMPRLFQLSVIRLALGSSLGGRTGGEFLRSYCDDPPVSLWRQDPVDAISITLADKSSAHTAQVAMLAESGYAEELLVAADSMLASRFLQRMPLGGRLVNLRALVSMDANLLPADAAQMRLKGGPMMNDLAVGAGAANAGMSADAIESLEAKATTIALQRLQIPNVAMPRLDTEKPIAMLPSRTAMLMFVAVGNKVNAVLAADGKVIAWEVKGANRLPGEIGAVLRGMGVGKPRGKRIDPDDRWRQAAVSLRQRLLPDDNAISEDRFDHLIIIPDGPLWYLPFEALPLTEKDSSLLGEKIFVSYAPTPGMGLHHNVAPATNTAIGLATQKFFSPRDPVAEQTAVDSIVGAIENVIRLPEDKNLPTSLLGDDMGSLVVASAQGANIKSPLLTQVASYDQGSPAGTLAAWLRFPTVSPRNVVAMGMRTAIDYGQMGDGSEIFTTLCALHVSGVRNILMARWAVGGESSAILLRELVQEIPYIGLDDSWSRAIAVLRDSTLDPTAEPLLTKAEQDLVELKGSEPLFWAGYLLSSPLKHDLP</sequence>
<organism evidence="2 3">
    <name type="scientific">Rubripirellula amarantea</name>
    <dbReference type="NCBI Taxonomy" id="2527999"/>
    <lineage>
        <taxon>Bacteria</taxon>
        <taxon>Pseudomonadati</taxon>
        <taxon>Planctomycetota</taxon>
        <taxon>Planctomycetia</taxon>
        <taxon>Pirellulales</taxon>
        <taxon>Pirellulaceae</taxon>
        <taxon>Rubripirellula</taxon>
    </lineage>
</organism>
<dbReference type="InterPro" id="IPR011990">
    <property type="entry name" value="TPR-like_helical_dom_sf"/>
</dbReference>
<comment type="caution">
    <text evidence="2">The sequence shown here is derived from an EMBL/GenBank/DDBJ whole genome shotgun (WGS) entry which is preliminary data.</text>
</comment>
<dbReference type="Proteomes" id="UP000316598">
    <property type="component" value="Unassembled WGS sequence"/>
</dbReference>
<feature type="transmembrane region" description="Helical" evidence="1">
    <location>
        <begin position="75"/>
        <end position="96"/>
    </location>
</feature>
<proteinExistence type="predicted"/>
<protein>
    <submittedName>
        <fullName evidence="2">CHAT domain protein</fullName>
    </submittedName>
</protein>
<dbReference type="Gene3D" id="1.25.40.10">
    <property type="entry name" value="Tetratricopeptide repeat domain"/>
    <property type="match status" value="1"/>
</dbReference>